<keyword evidence="9" id="KW-0677">Repeat</keyword>
<dbReference type="Pfam" id="PF00560">
    <property type="entry name" value="LRR_1"/>
    <property type="match status" value="4"/>
</dbReference>
<comment type="similarity">
    <text evidence="2">Belongs to the protein kinase superfamily. Ser/Thr protein kinase family.</text>
</comment>
<comment type="caution">
    <text evidence="22">The sequence shown here is derived from an EMBL/GenBank/DDBJ whole genome shotgun (WGS) entry which is preliminary data.</text>
</comment>
<feature type="transmembrane region" description="Helical" evidence="20">
    <location>
        <begin position="510"/>
        <end position="538"/>
    </location>
</feature>
<reference evidence="22" key="1">
    <citation type="submission" date="2021-01" db="EMBL/GenBank/DDBJ databases">
        <title>Adiantum capillus-veneris genome.</title>
        <authorList>
            <person name="Fang Y."/>
            <person name="Liao Q."/>
        </authorList>
    </citation>
    <scope>NUCLEOTIDE SEQUENCE</scope>
    <source>
        <strain evidence="22">H3</strain>
        <tissue evidence="22">Leaf</tissue>
    </source>
</reference>
<evidence type="ECO:0000256" key="19">
    <source>
        <dbReference type="PROSITE-ProRule" id="PRU10141"/>
    </source>
</evidence>
<comment type="catalytic activity">
    <reaction evidence="17">
        <text>L-threonyl-[protein] + ATP = O-phospho-L-threonyl-[protein] + ADP + H(+)</text>
        <dbReference type="Rhea" id="RHEA:46608"/>
        <dbReference type="Rhea" id="RHEA-COMP:11060"/>
        <dbReference type="Rhea" id="RHEA-COMP:11605"/>
        <dbReference type="ChEBI" id="CHEBI:15378"/>
        <dbReference type="ChEBI" id="CHEBI:30013"/>
        <dbReference type="ChEBI" id="CHEBI:30616"/>
        <dbReference type="ChEBI" id="CHEBI:61977"/>
        <dbReference type="ChEBI" id="CHEBI:456216"/>
        <dbReference type="EC" id="2.7.11.1"/>
    </reaction>
</comment>
<evidence type="ECO:0000256" key="15">
    <source>
        <dbReference type="ARBA" id="ARBA00023170"/>
    </source>
</evidence>
<evidence type="ECO:0000256" key="18">
    <source>
        <dbReference type="ARBA" id="ARBA00048679"/>
    </source>
</evidence>
<keyword evidence="5" id="KW-0433">Leucine-rich repeat</keyword>
<keyword evidence="23" id="KW-1185">Reference proteome</keyword>
<keyword evidence="15" id="KW-0675">Receptor</keyword>
<evidence type="ECO:0000256" key="14">
    <source>
        <dbReference type="ARBA" id="ARBA00023136"/>
    </source>
</evidence>
<dbReference type="Gene3D" id="3.80.10.10">
    <property type="entry name" value="Ribonuclease Inhibitor"/>
    <property type="match status" value="2"/>
</dbReference>
<dbReference type="Gene3D" id="1.10.510.10">
    <property type="entry name" value="Transferase(Phosphotransferase) domain 1"/>
    <property type="match status" value="1"/>
</dbReference>
<dbReference type="PROSITE" id="PS00108">
    <property type="entry name" value="PROTEIN_KINASE_ST"/>
    <property type="match status" value="1"/>
</dbReference>
<evidence type="ECO:0000256" key="5">
    <source>
        <dbReference type="ARBA" id="ARBA00022614"/>
    </source>
</evidence>
<evidence type="ECO:0000256" key="3">
    <source>
        <dbReference type="ARBA" id="ARBA00012513"/>
    </source>
</evidence>
<keyword evidence="16" id="KW-0325">Glycoprotein</keyword>
<dbReference type="SUPFAM" id="SSF56112">
    <property type="entry name" value="Protein kinase-like (PK-like)"/>
    <property type="match status" value="1"/>
</dbReference>
<dbReference type="PROSITE" id="PS50011">
    <property type="entry name" value="PROTEIN_KINASE_DOM"/>
    <property type="match status" value="1"/>
</dbReference>
<keyword evidence="11" id="KW-0418">Kinase</keyword>
<dbReference type="InterPro" id="IPR032675">
    <property type="entry name" value="LRR_dom_sf"/>
</dbReference>
<evidence type="ECO:0000313" key="22">
    <source>
        <dbReference type="EMBL" id="KAI5084966.1"/>
    </source>
</evidence>
<dbReference type="PANTHER" id="PTHR48006">
    <property type="entry name" value="LEUCINE-RICH REPEAT-CONTAINING PROTEIN DDB_G0281931-RELATED"/>
    <property type="match status" value="1"/>
</dbReference>
<dbReference type="InterPro" id="IPR001245">
    <property type="entry name" value="Ser-Thr/Tyr_kinase_cat_dom"/>
</dbReference>
<dbReference type="EC" id="2.7.11.1" evidence="3"/>
<evidence type="ECO:0000256" key="7">
    <source>
        <dbReference type="ARBA" id="ARBA00022692"/>
    </source>
</evidence>
<dbReference type="InterPro" id="IPR001611">
    <property type="entry name" value="Leu-rich_rpt"/>
</dbReference>
<evidence type="ECO:0000256" key="4">
    <source>
        <dbReference type="ARBA" id="ARBA00022527"/>
    </source>
</evidence>
<evidence type="ECO:0000256" key="16">
    <source>
        <dbReference type="ARBA" id="ARBA00023180"/>
    </source>
</evidence>
<dbReference type="GO" id="GO:0005524">
    <property type="term" value="F:ATP binding"/>
    <property type="evidence" value="ECO:0007669"/>
    <property type="project" value="UniProtKB-UniRule"/>
</dbReference>
<keyword evidence="10 19" id="KW-0547">Nucleotide-binding</keyword>
<gene>
    <name evidence="22" type="ORF">GOP47_0001135</name>
</gene>
<proteinExistence type="inferred from homology"/>
<keyword evidence="6" id="KW-0808">Transferase</keyword>
<evidence type="ECO:0000256" key="17">
    <source>
        <dbReference type="ARBA" id="ARBA00047899"/>
    </source>
</evidence>
<dbReference type="SUPFAM" id="SSF52058">
    <property type="entry name" value="L domain-like"/>
    <property type="match status" value="1"/>
</dbReference>
<evidence type="ECO:0000256" key="10">
    <source>
        <dbReference type="ARBA" id="ARBA00022741"/>
    </source>
</evidence>
<evidence type="ECO:0000259" key="21">
    <source>
        <dbReference type="PROSITE" id="PS50011"/>
    </source>
</evidence>
<name>A0A9D4VG20_ADICA</name>
<dbReference type="OrthoDB" id="1905686at2759"/>
<dbReference type="PROSITE" id="PS00107">
    <property type="entry name" value="PROTEIN_KINASE_ATP"/>
    <property type="match status" value="1"/>
</dbReference>
<keyword evidence="8" id="KW-0732">Signal</keyword>
<keyword evidence="12 19" id="KW-0067">ATP-binding</keyword>
<organism evidence="22 23">
    <name type="scientific">Adiantum capillus-veneris</name>
    <name type="common">Maidenhair fern</name>
    <dbReference type="NCBI Taxonomy" id="13818"/>
    <lineage>
        <taxon>Eukaryota</taxon>
        <taxon>Viridiplantae</taxon>
        <taxon>Streptophyta</taxon>
        <taxon>Embryophyta</taxon>
        <taxon>Tracheophyta</taxon>
        <taxon>Polypodiopsida</taxon>
        <taxon>Polypodiidae</taxon>
        <taxon>Polypodiales</taxon>
        <taxon>Pteridineae</taxon>
        <taxon>Pteridaceae</taxon>
        <taxon>Vittarioideae</taxon>
        <taxon>Adiantum</taxon>
    </lineage>
</organism>
<dbReference type="PANTHER" id="PTHR48006:SF47">
    <property type="entry name" value="PHYTOSULFOKINE RECEPTOR 2-LIKE"/>
    <property type="match status" value="1"/>
</dbReference>
<sequence length="865" mass="96165">MQFTHRQLRHGNGTHGFLGQSGNVLMSQVFPWSHIVPGFLCMVLIVSVSSTVLSVSTHNSCSTTDLRVLHEFYESLHSPKALSWSAHRNCCSWTGISCNSEGQVVSVHLPSLSLTGTIPPILFNLSALSSVDLSNNFFHGRIPPNIASSSSLTVLDLSYNQLLTGPLPLYLPLALCHLDVSHCAFHGMIPQSVTSLLTITELLINGNYFSSFASGNNSSMAALLMLDASDNLFTSDSLQFLMNCTKVRYLNLDRNQIEGQMPSQLGEMVGLEVLRLQENLLTGSIPQVLGNCTEMRHLWMDDNRLHGSIPETLGKLSMLMVLSLENNSLEGPFPMAITKCSLLMFLSLSGNKLSGNIPADLGTLQHLNILLLAGNQFSGSVPLVRQFLAKVKVLDLSNNKLEGSFVSSYIEDQTKPLHTFTVSSVSKHWPWRVDKFPHVIHVCRALIRKHVSHLSQKLWYTMVYPTLKLVPCFKIACLDTPGRSSSNTIQLYRHLLQSNEGGDSKKLSPVLIGVLAGIVVFFSILLIVAVVMLCRLKVRPWQRSRLRRAPAKLPSLRKFRRESSKVFDPTLASISMRDLVKATDGFNPSRVVGDGGFGLVYSATLADGRMVAVKKLCADGIQGKREFEAEMETLGRMKHPNLVELLAYCKVADERVLVYEFVQYGSLDTWLHEREDGPGQMTWNMRVKIARGSARGLSYLHHESDPHVIHRDIKSSNILLGKDFEPKIADFGLARALSPFISHVSTDAAGTLGYMAPEYAMTLCATKQADVYSFGMVMLELGTGRRPNLLIQEKNFRSLAKWSRHMLQLGYEMDVLDTVFKKVPPPSNQVQAYFAVACDCVSELPNERPTMREVYERLNLIEQSD</sequence>
<evidence type="ECO:0000256" key="2">
    <source>
        <dbReference type="ARBA" id="ARBA00008684"/>
    </source>
</evidence>
<dbReference type="InterPro" id="IPR017441">
    <property type="entry name" value="Protein_kinase_ATP_BS"/>
</dbReference>
<evidence type="ECO:0000256" key="13">
    <source>
        <dbReference type="ARBA" id="ARBA00022989"/>
    </source>
</evidence>
<evidence type="ECO:0000256" key="12">
    <source>
        <dbReference type="ARBA" id="ARBA00022840"/>
    </source>
</evidence>
<dbReference type="FunFam" id="3.80.10.10:FF:000129">
    <property type="entry name" value="Leucine-rich repeat receptor-like kinase"/>
    <property type="match status" value="1"/>
</dbReference>
<dbReference type="FunFam" id="1.10.510.10:FF:000309">
    <property type="entry name" value="Leucine-rich repeat receptor-like protein kinase"/>
    <property type="match status" value="1"/>
</dbReference>
<accession>A0A9D4VG20</accession>
<evidence type="ECO:0000256" key="8">
    <source>
        <dbReference type="ARBA" id="ARBA00022729"/>
    </source>
</evidence>
<protein>
    <recommendedName>
        <fullName evidence="3">non-specific serine/threonine protein kinase</fullName>
        <ecNumber evidence="3">2.7.11.1</ecNumber>
    </recommendedName>
</protein>
<dbReference type="FunFam" id="3.30.200.20:FF:000745">
    <property type="entry name" value="Phytosulfokine receptor 2"/>
    <property type="match status" value="1"/>
</dbReference>
<dbReference type="Pfam" id="PF07714">
    <property type="entry name" value="PK_Tyr_Ser-Thr"/>
    <property type="match status" value="1"/>
</dbReference>
<evidence type="ECO:0000256" key="11">
    <source>
        <dbReference type="ARBA" id="ARBA00022777"/>
    </source>
</evidence>
<dbReference type="EMBL" id="JABFUD020000001">
    <property type="protein sequence ID" value="KAI5084966.1"/>
    <property type="molecule type" value="Genomic_DNA"/>
</dbReference>
<dbReference type="Pfam" id="PF08263">
    <property type="entry name" value="LRRNT_2"/>
    <property type="match status" value="1"/>
</dbReference>
<evidence type="ECO:0000313" key="23">
    <source>
        <dbReference type="Proteomes" id="UP000886520"/>
    </source>
</evidence>
<dbReference type="Gene3D" id="3.30.200.20">
    <property type="entry name" value="Phosphorylase Kinase, domain 1"/>
    <property type="match status" value="1"/>
</dbReference>
<feature type="domain" description="Protein kinase" evidence="21">
    <location>
        <begin position="586"/>
        <end position="860"/>
    </location>
</feature>
<dbReference type="InterPro" id="IPR000719">
    <property type="entry name" value="Prot_kinase_dom"/>
</dbReference>
<dbReference type="GO" id="GO:0016020">
    <property type="term" value="C:membrane"/>
    <property type="evidence" value="ECO:0007669"/>
    <property type="project" value="UniProtKB-SubCell"/>
</dbReference>
<keyword evidence="13 20" id="KW-1133">Transmembrane helix</keyword>
<dbReference type="InterPro" id="IPR013210">
    <property type="entry name" value="LRR_N_plant-typ"/>
</dbReference>
<evidence type="ECO:0000256" key="20">
    <source>
        <dbReference type="SAM" id="Phobius"/>
    </source>
</evidence>
<dbReference type="InterPro" id="IPR051824">
    <property type="entry name" value="LRR_Rcpt-Like_S/T_Kinase"/>
</dbReference>
<dbReference type="Proteomes" id="UP000886520">
    <property type="component" value="Chromosome 1"/>
</dbReference>
<dbReference type="InterPro" id="IPR011009">
    <property type="entry name" value="Kinase-like_dom_sf"/>
</dbReference>
<keyword evidence="4" id="KW-0723">Serine/threonine-protein kinase</keyword>
<dbReference type="FunFam" id="3.80.10.10:FF:000041">
    <property type="entry name" value="LRR receptor-like serine/threonine-protein kinase ERECTA"/>
    <property type="match status" value="2"/>
</dbReference>
<evidence type="ECO:0000256" key="6">
    <source>
        <dbReference type="ARBA" id="ARBA00022679"/>
    </source>
</evidence>
<feature type="binding site" evidence="19">
    <location>
        <position position="615"/>
    </location>
    <ligand>
        <name>ATP</name>
        <dbReference type="ChEBI" id="CHEBI:30616"/>
    </ligand>
</feature>
<dbReference type="AlphaFoldDB" id="A0A9D4VG20"/>
<keyword evidence="7 20" id="KW-0812">Transmembrane</keyword>
<evidence type="ECO:0000256" key="9">
    <source>
        <dbReference type="ARBA" id="ARBA00022737"/>
    </source>
</evidence>
<comment type="catalytic activity">
    <reaction evidence="18">
        <text>L-seryl-[protein] + ATP = O-phospho-L-seryl-[protein] + ADP + H(+)</text>
        <dbReference type="Rhea" id="RHEA:17989"/>
        <dbReference type="Rhea" id="RHEA-COMP:9863"/>
        <dbReference type="Rhea" id="RHEA-COMP:11604"/>
        <dbReference type="ChEBI" id="CHEBI:15378"/>
        <dbReference type="ChEBI" id="CHEBI:29999"/>
        <dbReference type="ChEBI" id="CHEBI:30616"/>
        <dbReference type="ChEBI" id="CHEBI:83421"/>
        <dbReference type="ChEBI" id="CHEBI:456216"/>
        <dbReference type="EC" id="2.7.11.1"/>
    </reaction>
</comment>
<dbReference type="CDD" id="cd14066">
    <property type="entry name" value="STKc_IRAK"/>
    <property type="match status" value="1"/>
</dbReference>
<dbReference type="InterPro" id="IPR008271">
    <property type="entry name" value="Ser/Thr_kinase_AS"/>
</dbReference>
<dbReference type="SMART" id="SM00220">
    <property type="entry name" value="S_TKc"/>
    <property type="match status" value="1"/>
</dbReference>
<comment type="subcellular location">
    <subcellularLocation>
        <location evidence="1">Membrane</location>
        <topology evidence="1">Single-pass membrane protein</topology>
    </subcellularLocation>
</comment>
<evidence type="ECO:0000256" key="1">
    <source>
        <dbReference type="ARBA" id="ARBA00004167"/>
    </source>
</evidence>
<dbReference type="GO" id="GO:0004674">
    <property type="term" value="F:protein serine/threonine kinase activity"/>
    <property type="evidence" value="ECO:0007669"/>
    <property type="project" value="UniProtKB-KW"/>
</dbReference>
<keyword evidence="14 20" id="KW-0472">Membrane</keyword>